<keyword evidence="1" id="KW-0677">Repeat</keyword>
<dbReference type="PANTHER" id="PTHR19211:SF14">
    <property type="entry name" value="ATP-BINDING CASSETTE SUB-FAMILY F MEMBER 1"/>
    <property type="match status" value="1"/>
</dbReference>
<dbReference type="WBParaSite" id="ASIM_0002023401-mRNA-1">
    <property type="protein sequence ID" value="ASIM_0002023401-mRNA-1"/>
    <property type="gene ID" value="ASIM_0002023401"/>
</dbReference>
<dbReference type="PANTHER" id="PTHR19211">
    <property type="entry name" value="ATP-BINDING TRANSPORT PROTEIN-RELATED"/>
    <property type="match status" value="1"/>
</dbReference>
<organism evidence="5">
    <name type="scientific">Anisakis simplex</name>
    <name type="common">Herring worm</name>
    <dbReference type="NCBI Taxonomy" id="6269"/>
    <lineage>
        <taxon>Eukaryota</taxon>
        <taxon>Metazoa</taxon>
        <taxon>Ecdysozoa</taxon>
        <taxon>Nematoda</taxon>
        <taxon>Chromadorea</taxon>
        <taxon>Rhabditida</taxon>
        <taxon>Spirurina</taxon>
        <taxon>Ascaridomorpha</taxon>
        <taxon>Ascaridoidea</taxon>
        <taxon>Anisakidae</taxon>
        <taxon>Anisakis</taxon>
        <taxon>Anisakis simplex complex</taxon>
    </lineage>
</organism>
<dbReference type="InterPro" id="IPR050611">
    <property type="entry name" value="ABCF"/>
</dbReference>
<evidence type="ECO:0000256" key="2">
    <source>
        <dbReference type="SAM" id="MobiDB-lite"/>
    </source>
</evidence>
<reference evidence="3 4" key="2">
    <citation type="submission" date="2018-11" db="EMBL/GenBank/DDBJ databases">
        <authorList>
            <consortium name="Pathogen Informatics"/>
        </authorList>
    </citation>
    <scope>NUCLEOTIDE SEQUENCE [LARGE SCALE GENOMIC DNA]</scope>
</reference>
<proteinExistence type="predicted"/>
<dbReference type="AlphaFoldDB" id="A0A0M3KGX0"/>
<dbReference type="EMBL" id="UYRR01037598">
    <property type="protein sequence ID" value="VDK70880.1"/>
    <property type="molecule type" value="Genomic_DNA"/>
</dbReference>
<sequence length="193" mass="20947">MSDTEVVVDGVDKLQLHGGKDKKLSRKELKKLQKKAEYEKEVMAMGGHVDRQEDDSGEKKEGGGIGAGAELGGQFAVSQQAKSVAQMTQLENAVDIKTTLLKHIAARKLAIPPNIDLLYCEQEIEVDSTSAIDTVVKSDKHRLALIDEEAELTKKLEGGDVSVGERLKEISDELRNMGADAAEPKARRILAGL</sequence>
<protein>
    <submittedName>
        <fullName evidence="5">ATP-binding cassette sub-family F member 1 (inferred by orthology to a human protein)</fullName>
    </submittedName>
</protein>
<reference evidence="5" key="1">
    <citation type="submission" date="2017-02" db="UniProtKB">
        <authorList>
            <consortium name="WormBaseParasite"/>
        </authorList>
    </citation>
    <scope>IDENTIFICATION</scope>
</reference>
<evidence type="ECO:0000313" key="4">
    <source>
        <dbReference type="Proteomes" id="UP000267096"/>
    </source>
</evidence>
<evidence type="ECO:0000256" key="1">
    <source>
        <dbReference type="ARBA" id="ARBA00022737"/>
    </source>
</evidence>
<accession>A0A0M3KGX0</accession>
<dbReference type="Proteomes" id="UP000267096">
    <property type="component" value="Unassembled WGS sequence"/>
</dbReference>
<keyword evidence="4" id="KW-1185">Reference proteome</keyword>
<evidence type="ECO:0000313" key="3">
    <source>
        <dbReference type="EMBL" id="VDK70880.1"/>
    </source>
</evidence>
<gene>
    <name evidence="3" type="ORF">ASIM_LOCUS19618</name>
</gene>
<dbReference type="GO" id="GO:0005524">
    <property type="term" value="F:ATP binding"/>
    <property type="evidence" value="ECO:0007669"/>
    <property type="project" value="TreeGrafter"/>
</dbReference>
<dbReference type="OrthoDB" id="2110130at2759"/>
<name>A0A0M3KGX0_ANISI</name>
<evidence type="ECO:0000313" key="5">
    <source>
        <dbReference type="WBParaSite" id="ASIM_0002023401-mRNA-1"/>
    </source>
</evidence>
<feature type="region of interest" description="Disordered" evidence="2">
    <location>
        <begin position="41"/>
        <end position="65"/>
    </location>
</feature>